<dbReference type="SUPFAM" id="SSF55785">
    <property type="entry name" value="PYP-like sensor domain (PAS domain)"/>
    <property type="match status" value="1"/>
</dbReference>
<dbReference type="GO" id="GO:0005886">
    <property type="term" value="C:plasma membrane"/>
    <property type="evidence" value="ECO:0007669"/>
    <property type="project" value="UniProtKB-SubCell"/>
</dbReference>
<dbReference type="EMBL" id="CP064786">
    <property type="protein sequence ID" value="QSG02882.1"/>
    <property type="molecule type" value="Genomic_DNA"/>
</dbReference>
<feature type="transmembrane region" description="Helical" evidence="9">
    <location>
        <begin position="70"/>
        <end position="92"/>
    </location>
</feature>
<reference evidence="11" key="1">
    <citation type="submission" date="2020-11" db="EMBL/GenBank/DDBJ databases">
        <title>Carbohydrate-dependent, anaerobic sulfur respiration: A novel catabolism in halophilic archaea.</title>
        <authorList>
            <person name="Sorokin D.Y."/>
            <person name="Messina E."/>
            <person name="Smedile F."/>
            <person name="La Cono V."/>
            <person name="Hallsworth J.E."/>
            <person name="Yakimov M.M."/>
        </authorList>
    </citation>
    <scope>NUCLEOTIDE SEQUENCE</scope>
    <source>
        <strain evidence="11">AArc-S</strain>
    </source>
</reference>
<comment type="catalytic activity">
    <reaction evidence="1">
        <text>ATP + protein L-histidine = ADP + protein N-phospho-L-histidine.</text>
        <dbReference type="EC" id="2.7.13.3"/>
    </reaction>
</comment>
<feature type="transmembrane region" description="Helical" evidence="9">
    <location>
        <begin position="104"/>
        <end position="126"/>
    </location>
</feature>
<dbReference type="PANTHER" id="PTHR44936:SF10">
    <property type="entry name" value="SENSOR PROTEIN RSTB"/>
    <property type="match status" value="1"/>
</dbReference>
<dbReference type="InterPro" id="IPR035965">
    <property type="entry name" value="PAS-like_dom_sf"/>
</dbReference>
<feature type="transmembrane region" description="Helical" evidence="9">
    <location>
        <begin position="39"/>
        <end position="58"/>
    </location>
</feature>
<evidence type="ECO:0000259" key="10">
    <source>
        <dbReference type="PROSITE" id="PS50109"/>
    </source>
</evidence>
<feature type="transmembrane region" description="Helical" evidence="9">
    <location>
        <begin position="6"/>
        <end position="27"/>
    </location>
</feature>
<dbReference type="Gene3D" id="3.30.450.20">
    <property type="entry name" value="PAS domain"/>
    <property type="match status" value="1"/>
</dbReference>
<evidence type="ECO:0000313" key="12">
    <source>
        <dbReference type="Proteomes" id="UP000663586"/>
    </source>
</evidence>
<keyword evidence="9" id="KW-0812">Transmembrane</keyword>
<evidence type="ECO:0000256" key="1">
    <source>
        <dbReference type="ARBA" id="ARBA00000085"/>
    </source>
</evidence>
<comment type="subcellular location">
    <subcellularLocation>
        <location evidence="2">Cell membrane</location>
        <topology evidence="2">Multi-pass membrane protein</topology>
    </subcellularLocation>
</comment>
<evidence type="ECO:0000256" key="8">
    <source>
        <dbReference type="ARBA" id="ARBA00022840"/>
    </source>
</evidence>
<evidence type="ECO:0000256" key="3">
    <source>
        <dbReference type="ARBA" id="ARBA00012438"/>
    </source>
</evidence>
<evidence type="ECO:0000256" key="6">
    <source>
        <dbReference type="ARBA" id="ARBA00022741"/>
    </source>
</evidence>
<dbReference type="Gene3D" id="1.10.287.130">
    <property type="match status" value="1"/>
</dbReference>
<sequence length="548" mass="60238">MYHGFGLAHISHLVLFGLTALACFGMVVRVRTQIDDPDVQWGLASLLALCGFWSAFSLGRLSVPLPELKLTFYMLGLIVGLSTVGAWLYFCSAFTGRTYHQESIYRWTAFSLFLIIVAVKVTSPIHGLYFTTSSPTSTELVIELGTVHWVVAGFAYALSAIGFYMLFDLFKESNYVTTKLSVLVGLAGVSGVFTVYAYLNPTISTVSYEPVGVALFALGVLNFADGTFLAVQRFGREQLIDELNEAIIILDSDGIIQDVNDPARRLFPSLSDAIGKSVATEVPELTEYLSVESPQVITVSRSNVEKHYLLSTQTLTAGETIIGRTVVCTDITELERQRGEIKRHRNQRNEFAEAITHELRNAINVTNGHLELVQTHLNSEEDSQTANSLNIAVSMTDRMEQIVCNLAMIAEYGQPVEETLSVDLGTIAQEGWEMTSSSNEFLQVPTSEMVEADPTRLKKLFETLFTFCLSNGATEVKIEVMDGTIVVTDNGKPLTETDAERAFAYGEAVPDAKSGMQLPVVRTLADAHGWNVTIETAYQGGVRIRIVT</sequence>
<dbReference type="InterPro" id="IPR031621">
    <property type="entry name" value="HisKA_7TM"/>
</dbReference>
<keyword evidence="12" id="KW-1185">Reference proteome</keyword>
<dbReference type="Gene3D" id="3.30.565.10">
    <property type="entry name" value="Histidine kinase-like ATPase, C-terminal domain"/>
    <property type="match status" value="1"/>
</dbReference>
<evidence type="ECO:0000313" key="11">
    <source>
        <dbReference type="EMBL" id="QSG02882.1"/>
    </source>
</evidence>
<dbReference type="RefSeq" id="WP_259372664.1">
    <property type="nucleotide sequence ID" value="NZ_CP064786.1"/>
</dbReference>
<feature type="transmembrane region" description="Helical" evidence="9">
    <location>
        <begin position="211"/>
        <end position="231"/>
    </location>
</feature>
<dbReference type="Pfam" id="PF16927">
    <property type="entry name" value="HisKA_7TM"/>
    <property type="match status" value="1"/>
</dbReference>
<dbReference type="KEGG" id="hara:AArcS_1672"/>
<dbReference type="InterPro" id="IPR005467">
    <property type="entry name" value="His_kinase_dom"/>
</dbReference>
<accession>A0A897MR36</accession>
<name>A0A897MR36_9EURY</name>
<organism evidence="11 12">
    <name type="scientific">Natranaeroarchaeum sulfidigenes</name>
    <dbReference type="NCBI Taxonomy" id="2784880"/>
    <lineage>
        <taxon>Archaea</taxon>
        <taxon>Methanobacteriati</taxon>
        <taxon>Methanobacteriota</taxon>
        <taxon>Stenosarchaea group</taxon>
        <taxon>Halobacteria</taxon>
        <taxon>Halobacteriales</taxon>
        <taxon>Natronoarchaeaceae</taxon>
        <taxon>Natranaeroarchaeum</taxon>
    </lineage>
</organism>
<dbReference type="EC" id="2.7.13.3" evidence="3"/>
<dbReference type="InterPro" id="IPR003594">
    <property type="entry name" value="HATPase_dom"/>
</dbReference>
<dbReference type="SMART" id="SM00388">
    <property type="entry name" value="HisKA"/>
    <property type="match status" value="1"/>
</dbReference>
<dbReference type="PROSITE" id="PS50109">
    <property type="entry name" value="HIS_KIN"/>
    <property type="match status" value="1"/>
</dbReference>
<dbReference type="InterPro" id="IPR003661">
    <property type="entry name" value="HisK_dim/P_dom"/>
</dbReference>
<proteinExistence type="predicted"/>
<dbReference type="Pfam" id="PF00512">
    <property type="entry name" value="HisKA"/>
    <property type="match status" value="1"/>
</dbReference>
<dbReference type="GO" id="GO:0005524">
    <property type="term" value="F:ATP binding"/>
    <property type="evidence" value="ECO:0007669"/>
    <property type="project" value="UniProtKB-KW"/>
</dbReference>
<dbReference type="Proteomes" id="UP000663586">
    <property type="component" value="Chromosome"/>
</dbReference>
<evidence type="ECO:0000256" key="2">
    <source>
        <dbReference type="ARBA" id="ARBA00004651"/>
    </source>
</evidence>
<dbReference type="GeneID" id="70685052"/>
<keyword evidence="9" id="KW-0472">Membrane</keyword>
<keyword evidence="9" id="KW-1133">Transmembrane helix</keyword>
<dbReference type="Pfam" id="PF02518">
    <property type="entry name" value="HATPase_c"/>
    <property type="match status" value="1"/>
</dbReference>
<keyword evidence="7 11" id="KW-0418">Kinase</keyword>
<feature type="transmembrane region" description="Helical" evidence="9">
    <location>
        <begin position="146"/>
        <end position="167"/>
    </location>
</feature>
<dbReference type="InterPro" id="IPR000014">
    <property type="entry name" value="PAS"/>
</dbReference>
<dbReference type="CDD" id="cd00082">
    <property type="entry name" value="HisKA"/>
    <property type="match status" value="1"/>
</dbReference>
<feature type="domain" description="Histidine kinase" evidence="10">
    <location>
        <begin position="354"/>
        <end position="548"/>
    </location>
</feature>
<dbReference type="SUPFAM" id="SSF55874">
    <property type="entry name" value="ATPase domain of HSP90 chaperone/DNA topoisomerase II/histidine kinase"/>
    <property type="match status" value="1"/>
</dbReference>
<evidence type="ECO:0000256" key="5">
    <source>
        <dbReference type="ARBA" id="ARBA00022679"/>
    </source>
</evidence>
<keyword evidence="6" id="KW-0547">Nucleotide-binding</keyword>
<keyword evidence="5" id="KW-0808">Transferase</keyword>
<dbReference type="InterPro" id="IPR036097">
    <property type="entry name" value="HisK_dim/P_sf"/>
</dbReference>
<dbReference type="InterPro" id="IPR050980">
    <property type="entry name" value="2C_sensor_his_kinase"/>
</dbReference>
<evidence type="ECO:0000256" key="7">
    <source>
        <dbReference type="ARBA" id="ARBA00022777"/>
    </source>
</evidence>
<feature type="transmembrane region" description="Helical" evidence="9">
    <location>
        <begin position="179"/>
        <end position="199"/>
    </location>
</feature>
<dbReference type="InterPro" id="IPR036890">
    <property type="entry name" value="HATPase_C_sf"/>
</dbReference>
<protein>
    <recommendedName>
        <fullName evidence="3">histidine kinase</fullName>
        <ecNumber evidence="3">2.7.13.3</ecNumber>
    </recommendedName>
</protein>
<dbReference type="AlphaFoldDB" id="A0A897MR36"/>
<evidence type="ECO:0000256" key="4">
    <source>
        <dbReference type="ARBA" id="ARBA00022475"/>
    </source>
</evidence>
<dbReference type="PANTHER" id="PTHR44936">
    <property type="entry name" value="SENSOR PROTEIN CREC"/>
    <property type="match status" value="1"/>
</dbReference>
<keyword evidence="4" id="KW-1003">Cell membrane</keyword>
<dbReference type="SUPFAM" id="SSF47384">
    <property type="entry name" value="Homodimeric domain of signal transducing histidine kinase"/>
    <property type="match status" value="1"/>
</dbReference>
<evidence type="ECO:0000256" key="9">
    <source>
        <dbReference type="SAM" id="Phobius"/>
    </source>
</evidence>
<gene>
    <name evidence="11" type="ORF">AArcS_1672</name>
</gene>
<dbReference type="CDD" id="cd00130">
    <property type="entry name" value="PAS"/>
    <property type="match status" value="1"/>
</dbReference>
<dbReference type="GO" id="GO:0000155">
    <property type="term" value="F:phosphorelay sensor kinase activity"/>
    <property type="evidence" value="ECO:0007669"/>
    <property type="project" value="InterPro"/>
</dbReference>
<keyword evidence="8" id="KW-0067">ATP-binding</keyword>